<dbReference type="PANTHER" id="PTHR43783:SF1">
    <property type="entry name" value="UDP-N-ACETYLGLUCOSAMINE 1-CARBOXYVINYLTRANSFERASE"/>
    <property type="match status" value="1"/>
</dbReference>
<evidence type="ECO:0000256" key="13">
    <source>
        <dbReference type="ARBA" id="ARBA00042443"/>
    </source>
</evidence>
<comment type="pathway">
    <text evidence="2">Cell wall biogenesis; peptidoglycan biosynthesis.</text>
</comment>
<evidence type="ECO:0000256" key="2">
    <source>
        <dbReference type="ARBA" id="ARBA00004752"/>
    </source>
</evidence>
<comment type="caution">
    <text evidence="19">The sequence shown here is derived from an EMBL/GenBank/DDBJ whole genome shotgun (WGS) entry which is preliminary data.</text>
</comment>
<feature type="domain" description="Enolpyruvate transferase" evidence="18">
    <location>
        <begin position="49"/>
        <end position="489"/>
    </location>
</feature>
<evidence type="ECO:0000256" key="17">
    <source>
        <dbReference type="SAM" id="MobiDB-lite"/>
    </source>
</evidence>
<evidence type="ECO:0000256" key="5">
    <source>
        <dbReference type="ARBA" id="ARBA00022679"/>
    </source>
</evidence>
<dbReference type="Pfam" id="PF00275">
    <property type="entry name" value="EPSP_synthase"/>
    <property type="match status" value="1"/>
</dbReference>
<dbReference type="STRING" id="1798384.A3D03_01675"/>
<organism evidence="19 20">
    <name type="scientific">Candidatus Gottesmanbacteria bacterium RIFCSPHIGHO2_02_FULL_40_13</name>
    <dbReference type="NCBI Taxonomy" id="1798384"/>
    <lineage>
        <taxon>Bacteria</taxon>
        <taxon>Candidatus Gottesmaniibacteriota</taxon>
    </lineage>
</organism>
<name>A0A1F6A6R3_9BACT</name>
<evidence type="ECO:0000313" key="19">
    <source>
        <dbReference type="EMBL" id="OGG20428.1"/>
    </source>
</evidence>
<dbReference type="InterPro" id="IPR036968">
    <property type="entry name" value="Enolpyruvate_Tfrase_sf"/>
</dbReference>
<dbReference type="NCBIfam" id="NF006873">
    <property type="entry name" value="PRK09369.1"/>
    <property type="match status" value="1"/>
</dbReference>
<dbReference type="GO" id="GO:0051301">
    <property type="term" value="P:cell division"/>
    <property type="evidence" value="ECO:0007669"/>
    <property type="project" value="UniProtKB-KW"/>
</dbReference>
<comment type="subcellular location">
    <subcellularLocation>
        <location evidence="1">Cytoplasm</location>
    </subcellularLocation>
</comment>
<evidence type="ECO:0000259" key="18">
    <source>
        <dbReference type="Pfam" id="PF00275"/>
    </source>
</evidence>
<evidence type="ECO:0000256" key="6">
    <source>
        <dbReference type="ARBA" id="ARBA00022960"/>
    </source>
</evidence>
<feature type="compositionally biased region" description="Pro residues" evidence="17">
    <location>
        <begin position="26"/>
        <end position="37"/>
    </location>
</feature>
<dbReference type="GO" id="GO:0008760">
    <property type="term" value="F:UDP-N-acetylglucosamine 1-carboxyvinyltransferase activity"/>
    <property type="evidence" value="ECO:0007669"/>
    <property type="project" value="UniProtKB-EC"/>
</dbReference>
<dbReference type="InterPro" id="IPR013792">
    <property type="entry name" value="RNA3'P_cycl/enolpyr_Trfase_a/b"/>
</dbReference>
<dbReference type="SUPFAM" id="SSF55205">
    <property type="entry name" value="EPT/RTPC-like"/>
    <property type="match status" value="1"/>
</dbReference>
<dbReference type="EC" id="2.5.1.7" evidence="11"/>
<feature type="repeat" description="ANK" evidence="16">
    <location>
        <begin position="221"/>
        <end position="254"/>
    </location>
</feature>
<gene>
    <name evidence="19" type="ORF">A3D03_01675</name>
</gene>
<comment type="catalytic activity">
    <reaction evidence="15">
        <text>phosphoenolpyruvate + UDP-N-acetyl-alpha-D-glucosamine = UDP-N-acetyl-3-O-(1-carboxyvinyl)-alpha-D-glucosamine + phosphate</text>
        <dbReference type="Rhea" id="RHEA:18681"/>
        <dbReference type="ChEBI" id="CHEBI:43474"/>
        <dbReference type="ChEBI" id="CHEBI:57705"/>
        <dbReference type="ChEBI" id="CHEBI:58702"/>
        <dbReference type="ChEBI" id="CHEBI:68483"/>
        <dbReference type="EC" id="2.5.1.7"/>
    </reaction>
</comment>
<dbReference type="Gene3D" id="3.65.10.10">
    <property type="entry name" value="Enolpyruvate transferase domain"/>
    <property type="match status" value="2"/>
</dbReference>
<comment type="similarity">
    <text evidence="10">Belongs to the EPSP synthase family. MurA subfamily.</text>
</comment>
<evidence type="ECO:0000256" key="10">
    <source>
        <dbReference type="ARBA" id="ARBA00038367"/>
    </source>
</evidence>
<feature type="region of interest" description="Disordered" evidence="17">
    <location>
        <begin position="1"/>
        <end position="41"/>
    </location>
</feature>
<evidence type="ECO:0000256" key="1">
    <source>
        <dbReference type="ARBA" id="ARBA00004496"/>
    </source>
</evidence>
<dbReference type="PANTHER" id="PTHR43783">
    <property type="entry name" value="UDP-N-ACETYLGLUCOSAMINE 1-CARBOXYVINYLTRANSFERASE"/>
    <property type="match status" value="1"/>
</dbReference>
<keyword evidence="3" id="KW-0963">Cytoplasm</keyword>
<dbReference type="GO" id="GO:0008360">
    <property type="term" value="P:regulation of cell shape"/>
    <property type="evidence" value="ECO:0007669"/>
    <property type="project" value="UniProtKB-KW"/>
</dbReference>
<keyword evidence="8" id="KW-0131">Cell cycle</keyword>
<dbReference type="InterPro" id="IPR001986">
    <property type="entry name" value="Enolpyruvate_Tfrase_dom"/>
</dbReference>
<evidence type="ECO:0000256" key="15">
    <source>
        <dbReference type="ARBA" id="ARBA00047527"/>
    </source>
</evidence>
<dbReference type="GO" id="GO:0009252">
    <property type="term" value="P:peptidoglycan biosynthetic process"/>
    <property type="evidence" value="ECO:0007669"/>
    <property type="project" value="UniProtKB-KW"/>
</dbReference>
<dbReference type="GO" id="GO:0071555">
    <property type="term" value="P:cell wall organization"/>
    <property type="evidence" value="ECO:0007669"/>
    <property type="project" value="UniProtKB-KW"/>
</dbReference>
<keyword evidence="9" id="KW-0961">Cell wall biogenesis/degradation</keyword>
<evidence type="ECO:0000256" key="12">
    <source>
        <dbReference type="ARBA" id="ARBA00039754"/>
    </source>
</evidence>
<evidence type="ECO:0000256" key="4">
    <source>
        <dbReference type="ARBA" id="ARBA00022618"/>
    </source>
</evidence>
<evidence type="ECO:0000256" key="8">
    <source>
        <dbReference type="ARBA" id="ARBA00023306"/>
    </source>
</evidence>
<proteinExistence type="inferred from homology"/>
<keyword evidence="5" id="KW-0808">Transferase</keyword>
<accession>A0A1F6A6R3</accession>
<dbReference type="GO" id="GO:0005737">
    <property type="term" value="C:cytoplasm"/>
    <property type="evidence" value="ECO:0007669"/>
    <property type="project" value="UniProtKB-SubCell"/>
</dbReference>
<dbReference type="EMBL" id="MFJN01000047">
    <property type="protein sequence ID" value="OGG20428.1"/>
    <property type="molecule type" value="Genomic_DNA"/>
</dbReference>
<evidence type="ECO:0000256" key="3">
    <source>
        <dbReference type="ARBA" id="ARBA00022490"/>
    </source>
</evidence>
<keyword evidence="4" id="KW-0132">Cell division</keyword>
<dbReference type="AlphaFoldDB" id="A0A1F6A6R3"/>
<evidence type="ECO:0000256" key="16">
    <source>
        <dbReference type="PROSITE-ProRule" id="PRU00023"/>
    </source>
</evidence>
<dbReference type="InterPro" id="IPR050068">
    <property type="entry name" value="MurA_subfamily"/>
</dbReference>
<dbReference type="Proteomes" id="UP000177092">
    <property type="component" value="Unassembled WGS sequence"/>
</dbReference>
<sequence length="501" mass="53801">MQMDDAAESLQPPAPQSDLLPASADQPPPQNPPPPEPNYDQENVTVEKGELHGTVEVGGAKNCGPKLMIAACLAQGTTTLRNMPVIGDVKVTTEILESLGAQVKYGENDTIVIVVPDKIDKWVVPETAGEVSRISILAAGMLLARFGKAEIPLPGGDRIGNRPIDVHLEGLKALGATIDETSKSGWILLSADNGLKGCDYRLKLPSHTATENLVMAATRASGKTTLHNCAREPEVDALVEHLIKAGANIKIIDPENPAGERTIEIDGVTQMHGVDTQVIADRNAVVTYAVAALTSGSKEGVFIKNAEAAHIGSFLELITEMDGSYEAKDGGIRFYMKDGAKLTAPKRTVITCPHPGISSDKYIGIMTDWQALVSALFMTAEGDTRLIETMYPSRFHHLTALQNAKPELIDFFDPKESDPLIEYVFTEDPSHSPHGAIIHGKGRESLPKITVEGKDVRLGAFGILYGVAAGAEIIGTRQMRRGYHQIIEKFRGLGAKLTSSL</sequence>
<evidence type="ECO:0000256" key="9">
    <source>
        <dbReference type="ARBA" id="ARBA00023316"/>
    </source>
</evidence>
<evidence type="ECO:0000256" key="7">
    <source>
        <dbReference type="ARBA" id="ARBA00022984"/>
    </source>
</evidence>
<keyword evidence="7" id="KW-0573">Peptidoglycan synthesis</keyword>
<evidence type="ECO:0000313" key="20">
    <source>
        <dbReference type="Proteomes" id="UP000177092"/>
    </source>
</evidence>
<keyword evidence="6" id="KW-0133">Cell shape</keyword>
<reference evidence="19 20" key="1">
    <citation type="journal article" date="2016" name="Nat. Commun.">
        <title>Thousands of microbial genomes shed light on interconnected biogeochemical processes in an aquifer system.</title>
        <authorList>
            <person name="Anantharaman K."/>
            <person name="Brown C.T."/>
            <person name="Hug L.A."/>
            <person name="Sharon I."/>
            <person name="Castelle C.J."/>
            <person name="Probst A.J."/>
            <person name="Thomas B.C."/>
            <person name="Singh A."/>
            <person name="Wilkins M.J."/>
            <person name="Karaoz U."/>
            <person name="Brodie E.L."/>
            <person name="Williams K.H."/>
            <person name="Hubbard S.S."/>
            <person name="Banfield J.F."/>
        </authorList>
    </citation>
    <scope>NUCLEOTIDE SEQUENCE [LARGE SCALE GENOMIC DNA]</scope>
</reference>
<dbReference type="InterPro" id="IPR002110">
    <property type="entry name" value="Ankyrin_rpt"/>
</dbReference>
<keyword evidence="16" id="KW-0040">ANK repeat</keyword>
<protein>
    <recommendedName>
        <fullName evidence="12">UDP-N-acetylglucosamine 1-carboxyvinyltransferase</fullName>
        <ecNumber evidence="11">2.5.1.7</ecNumber>
    </recommendedName>
    <alternativeName>
        <fullName evidence="13">Enoylpyruvate transferase</fullName>
    </alternativeName>
    <alternativeName>
        <fullName evidence="14">UDP-N-acetylglucosamine enolpyruvyl transferase</fullName>
    </alternativeName>
</protein>
<dbReference type="PROSITE" id="PS50088">
    <property type="entry name" value="ANK_REPEAT"/>
    <property type="match status" value="1"/>
</dbReference>
<dbReference type="PROSITE" id="PS50297">
    <property type="entry name" value="ANK_REP_REGION"/>
    <property type="match status" value="1"/>
</dbReference>
<evidence type="ECO:0000256" key="14">
    <source>
        <dbReference type="ARBA" id="ARBA00042842"/>
    </source>
</evidence>
<evidence type="ECO:0000256" key="11">
    <source>
        <dbReference type="ARBA" id="ARBA00039108"/>
    </source>
</evidence>